<evidence type="ECO:0000313" key="14">
    <source>
        <dbReference type="EMBL" id="KAK3287262.1"/>
    </source>
</evidence>
<evidence type="ECO:0000256" key="8">
    <source>
        <dbReference type="ARBA" id="ARBA00022918"/>
    </source>
</evidence>
<dbReference type="FunFam" id="1.10.340.70:FF:000001">
    <property type="entry name" value="Retrovirus-related Pol polyprotein from transposon gypsy-like Protein"/>
    <property type="match status" value="1"/>
</dbReference>
<organism evidence="14 15">
    <name type="scientific">Cymbomonas tetramitiformis</name>
    <dbReference type="NCBI Taxonomy" id="36881"/>
    <lineage>
        <taxon>Eukaryota</taxon>
        <taxon>Viridiplantae</taxon>
        <taxon>Chlorophyta</taxon>
        <taxon>Pyramimonadophyceae</taxon>
        <taxon>Pyramimonadales</taxon>
        <taxon>Pyramimonadaceae</taxon>
        <taxon>Cymbomonas</taxon>
    </lineage>
</organism>
<dbReference type="CDD" id="cd09274">
    <property type="entry name" value="RNase_HI_RT_Ty3"/>
    <property type="match status" value="1"/>
</dbReference>
<feature type="compositionally biased region" description="Basic and acidic residues" evidence="10">
    <location>
        <begin position="1"/>
        <end position="16"/>
    </location>
</feature>
<name>A0AAE0GZV5_9CHLO</name>
<dbReference type="SUPFAM" id="SSF54160">
    <property type="entry name" value="Chromo domain-like"/>
    <property type="match status" value="1"/>
</dbReference>
<dbReference type="Pfam" id="PF05869">
    <property type="entry name" value="Dam"/>
    <property type="match status" value="1"/>
</dbReference>
<feature type="compositionally biased region" description="Basic and acidic residues" evidence="10">
    <location>
        <begin position="370"/>
        <end position="383"/>
    </location>
</feature>
<evidence type="ECO:0000256" key="1">
    <source>
        <dbReference type="ARBA" id="ARBA00012493"/>
    </source>
</evidence>
<dbReference type="EC" id="2.7.7.49" evidence="1"/>
<dbReference type="GO" id="GO:0015074">
    <property type="term" value="P:DNA integration"/>
    <property type="evidence" value="ECO:0007669"/>
    <property type="project" value="InterPro"/>
</dbReference>
<dbReference type="PROSITE" id="PS50994">
    <property type="entry name" value="INTEGRASE"/>
    <property type="match status" value="1"/>
</dbReference>
<dbReference type="InterPro" id="IPR041588">
    <property type="entry name" value="Integrase_H2C2"/>
</dbReference>
<dbReference type="FunFam" id="3.30.70.270:FF:000020">
    <property type="entry name" value="Transposon Tf2-6 polyprotein-like Protein"/>
    <property type="match status" value="1"/>
</dbReference>
<evidence type="ECO:0000256" key="10">
    <source>
        <dbReference type="SAM" id="MobiDB-lite"/>
    </source>
</evidence>
<dbReference type="SUPFAM" id="SSF56672">
    <property type="entry name" value="DNA/RNA polymerases"/>
    <property type="match status" value="1"/>
</dbReference>
<keyword evidence="4" id="KW-0548">Nucleotidyltransferase</keyword>
<dbReference type="PANTHER" id="PTHR37984">
    <property type="entry name" value="PROTEIN CBG26694"/>
    <property type="match status" value="1"/>
</dbReference>
<dbReference type="Gene3D" id="2.40.50.40">
    <property type="match status" value="1"/>
</dbReference>
<feature type="domain" description="Reverse transcriptase" evidence="12">
    <location>
        <begin position="409"/>
        <end position="589"/>
    </location>
</feature>
<evidence type="ECO:0000256" key="6">
    <source>
        <dbReference type="ARBA" id="ARBA00022759"/>
    </source>
</evidence>
<comment type="caution">
    <text evidence="14">The sequence shown here is derived from an EMBL/GenBank/DDBJ whole genome shotgun (WGS) entry which is preliminary data.</text>
</comment>
<dbReference type="InterPro" id="IPR043128">
    <property type="entry name" value="Rev_trsase/Diguanyl_cyclase"/>
</dbReference>
<dbReference type="GO" id="GO:0006508">
    <property type="term" value="P:proteolysis"/>
    <property type="evidence" value="ECO:0007669"/>
    <property type="project" value="UniProtKB-KW"/>
</dbReference>
<dbReference type="InterPro" id="IPR041373">
    <property type="entry name" value="RT_RNaseH"/>
</dbReference>
<feature type="region of interest" description="Disordered" evidence="10">
    <location>
        <begin position="921"/>
        <end position="1016"/>
    </location>
</feature>
<accession>A0AAE0GZV5</accession>
<dbReference type="PANTHER" id="PTHR37984:SF5">
    <property type="entry name" value="PROTEIN NYNRIN-LIKE"/>
    <property type="match status" value="1"/>
</dbReference>
<dbReference type="GO" id="GO:0008233">
    <property type="term" value="F:peptidase activity"/>
    <property type="evidence" value="ECO:0007669"/>
    <property type="project" value="UniProtKB-KW"/>
</dbReference>
<keyword evidence="6" id="KW-0255">Endonuclease</keyword>
<dbReference type="InterPro" id="IPR021109">
    <property type="entry name" value="Peptidase_aspartic_dom_sf"/>
</dbReference>
<dbReference type="Gene3D" id="3.30.420.10">
    <property type="entry name" value="Ribonuclease H-like superfamily/Ribonuclease H"/>
    <property type="match status" value="1"/>
</dbReference>
<feature type="domain" description="Chromo" evidence="11">
    <location>
        <begin position="1668"/>
        <end position="1733"/>
    </location>
</feature>
<feature type="compositionally biased region" description="Basic and acidic residues" evidence="10">
    <location>
        <begin position="947"/>
        <end position="966"/>
    </location>
</feature>
<dbReference type="Pfam" id="PF13650">
    <property type="entry name" value="Asp_protease_2"/>
    <property type="match status" value="1"/>
</dbReference>
<dbReference type="SUPFAM" id="SSF50630">
    <property type="entry name" value="Acid proteases"/>
    <property type="match status" value="1"/>
</dbReference>
<protein>
    <recommendedName>
        <fullName evidence="1">RNA-directed DNA polymerase</fullName>
        <ecNumber evidence="1">2.7.7.49</ecNumber>
    </recommendedName>
</protein>
<dbReference type="InterPro" id="IPR036397">
    <property type="entry name" value="RNaseH_sf"/>
</dbReference>
<dbReference type="InterPro" id="IPR000953">
    <property type="entry name" value="Chromo/chromo_shadow_dom"/>
</dbReference>
<dbReference type="SMART" id="SM00298">
    <property type="entry name" value="CHROMO"/>
    <property type="match status" value="1"/>
</dbReference>
<dbReference type="Pfam" id="PF00078">
    <property type="entry name" value="RVT_1"/>
    <property type="match status" value="1"/>
</dbReference>
<evidence type="ECO:0000259" key="13">
    <source>
        <dbReference type="PROSITE" id="PS50994"/>
    </source>
</evidence>
<dbReference type="InterPro" id="IPR008593">
    <property type="entry name" value="Dam_MeTrfase"/>
</dbReference>
<keyword evidence="5" id="KW-0540">Nuclease</keyword>
<dbReference type="InterPro" id="IPR000477">
    <property type="entry name" value="RT_dom"/>
</dbReference>
<dbReference type="Pfam" id="PF17917">
    <property type="entry name" value="RT_RNaseH"/>
    <property type="match status" value="1"/>
</dbReference>
<dbReference type="PROSITE" id="PS50013">
    <property type="entry name" value="CHROMO_2"/>
    <property type="match status" value="1"/>
</dbReference>
<dbReference type="Gene3D" id="3.30.70.270">
    <property type="match status" value="2"/>
</dbReference>
<dbReference type="GO" id="GO:0004519">
    <property type="term" value="F:endonuclease activity"/>
    <property type="evidence" value="ECO:0007669"/>
    <property type="project" value="UniProtKB-KW"/>
</dbReference>
<sequence length="1785" mass="201433">MAAGDQDSKPVADHNDAATTTHVSPSTTMDAQLSVLDSHPLDDDDLGGSHPLDENEEDDDDPLKCERVCSDGSVRWGPTEYLASAQDPDGPLLLVFFAYLKGHRVKVLVDSGASDIFVSEDCARRCKLTTRSGPAMRVTLADGSVKTTGHVAYSKFTARTTTGTYTEQSMAMRVLPLGIAVDMVLGGKWLRSLSPITLDYDGNGAVSFSNKRKGGGAERVTISGCNPGISAAPGGRKGKRRGDVDCAGLIDEVFLTSVQLKKHLVAAETRRLAGDASSMPAWLMMAARTTTGESAFKVEAEDLAVEKEDISKIPTGANDEPKNPVSQQDSQDADATAAWKKKFKDLFDEFEQELRDSLPSGLENLRHADEDQAKINLKPDREGGPPCRRPYKMSVEELRQLRERIEQLVEKGYIRPSSSPYAAPCLMVPKPGQPHILRLVCDFRQLNSQTIRDRYPLPDIQMMFDEMQGATHFSTFDAVDGFWQVPMAPEDVEKTAFTTQMGAYEWLVMPQGLQNSPSQYQRRMQRALGHLPFVRIFIDDVCVYTSGTVEEHYSAVRTFLLTCREKGVYLKKSKAQMLKSSIKFLGHTLSKEGCQPQHDKVAAVRDWPALENVTHVRQFLGLAGYYRRFIHCFSEIAQPLTKLTKTDVPWTWGPEQQWAFEELKAALVKAPILALPNMKAAADGSAPFLVQTDASGVALGGVLMQDCGNGLKVIAYESRQFSAAEQNYHTGERELGALHHCCTVTWRHYLIFTEFKLQGDHRPLEWLMEPGRELSRRQARWYMDLVEVGVPRMEYVKGALLLVPDALSRRPDYVVKSPRDGLKEAGVLDDKSDLPKTSLAAMDTSHIFEEGPSKSYPAWHAEQQAYLHAVDTLQIAEKAMEATLAFKSRGKYLRSKTLDKRITSKVKGVSDKVAEVSIRTEDTQTTQQKSGGLERTLRRSPRSQVLRVKEDVETSLRDAASERGDVNTKVTKQGEPQNRRSVPSALKGDVKEDQSSEVQEQSAEAPLPSQRQPKKSVRFQAAGWRGMRVRQDVFDRIQAKYGNFDVDACCDEHGNNRRVKRFWHNCLQEKWRGMHVWCEPSFSDKHLTVEALLRKYVQEWRCDPENTSAVFLLPDIQSRMPQWRSLFRRAGMRIEEVIPTHDAQGEPVQLMEGSNGKLVDLQQPMLVVYAPPSKQRVQRVRQPRGRVPIIHAGKAAKLRDSQEEASDAAFLEALKSEYTRDGPLNELRTKVKCAPHSRTKEFCLVGEVLWRTASGRFQLVLGEDSPLREIIMREAHESATAGHTGRDKTLERVLRRFWWRNAHQDVGEWVASCSVCQAVKPRSSFPDGLLNPHSIPTRVWQDVGVDFVTGLPLTEQGNDAFVAFTCKLSKMVHVVPMNFGDSSAATVARIYFDTVWRQHGAPMKIVSDRDPRFQDTFWKELMRLMGVKVAMTTPYNPRSDGQAEHTNRVVEDMLRSFVEDNPESWDLYATNVEFTINDSRNDVTGFTPFELCCGVSPMSQLDIFLEAAQLHSGQRKGGVGTAHEWASRFSSQLRDARSKLELAQRRQRDAFDQRHTQREYAVGDLVWIEAKHLTEKLMDRALCRKLSKRWHGPVAVTERFYSDLQAEMPEADRGAPVAYRLKLPPHWRVHDVFAQHRLKPYTGGEDTFALRQQTVTPEAVMVDGQKEAHVEKILSRRVRVSRGKEIEEWKVRWTGFSKAHDQWRTRDKLERGAPLQQLRDFEERRLAMEQQVRDSAARRREHRRHQHAASIMTADGGTLVQQLSAQFWELKIGNIGAITLLDILM</sequence>
<keyword evidence="2" id="KW-0645">Protease</keyword>
<dbReference type="GO" id="GO:0003677">
    <property type="term" value="F:DNA binding"/>
    <property type="evidence" value="ECO:0007669"/>
    <property type="project" value="InterPro"/>
</dbReference>
<keyword evidence="7" id="KW-0378">Hydrolase</keyword>
<keyword evidence="9" id="KW-0175">Coiled coil</keyword>
<dbReference type="GO" id="GO:0009307">
    <property type="term" value="P:DNA restriction-modification system"/>
    <property type="evidence" value="ECO:0007669"/>
    <property type="project" value="InterPro"/>
</dbReference>
<dbReference type="InterPro" id="IPR012337">
    <property type="entry name" value="RNaseH-like_sf"/>
</dbReference>
<dbReference type="Proteomes" id="UP001190700">
    <property type="component" value="Unassembled WGS sequence"/>
</dbReference>
<keyword evidence="3" id="KW-0808">Transferase</keyword>
<feature type="domain" description="Integrase catalytic" evidence="13">
    <location>
        <begin position="1332"/>
        <end position="1496"/>
    </location>
</feature>
<evidence type="ECO:0000256" key="4">
    <source>
        <dbReference type="ARBA" id="ARBA00022695"/>
    </source>
</evidence>
<dbReference type="CDD" id="cd00303">
    <property type="entry name" value="retropepsin_like"/>
    <property type="match status" value="1"/>
</dbReference>
<feature type="compositionally biased region" description="Polar residues" evidence="10">
    <location>
        <begin position="17"/>
        <end position="31"/>
    </location>
</feature>
<keyword evidence="15" id="KW-1185">Reference proteome</keyword>
<feature type="region of interest" description="Disordered" evidence="10">
    <location>
        <begin position="370"/>
        <end position="389"/>
    </location>
</feature>
<reference evidence="14 15" key="1">
    <citation type="journal article" date="2015" name="Genome Biol. Evol.">
        <title>Comparative Genomics of a Bacterivorous Green Alga Reveals Evolutionary Causalities and Consequences of Phago-Mixotrophic Mode of Nutrition.</title>
        <authorList>
            <person name="Burns J.A."/>
            <person name="Paasch A."/>
            <person name="Narechania A."/>
            <person name="Kim E."/>
        </authorList>
    </citation>
    <scope>NUCLEOTIDE SEQUENCE [LARGE SCALE GENOMIC DNA]</scope>
    <source>
        <strain evidence="14 15">PLY_AMNH</strain>
    </source>
</reference>
<evidence type="ECO:0000256" key="2">
    <source>
        <dbReference type="ARBA" id="ARBA00022670"/>
    </source>
</evidence>
<dbReference type="Gene3D" id="2.40.70.10">
    <property type="entry name" value="Acid Proteases"/>
    <property type="match status" value="1"/>
</dbReference>
<dbReference type="GO" id="GO:0003964">
    <property type="term" value="F:RNA-directed DNA polymerase activity"/>
    <property type="evidence" value="ECO:0007669"/>
    <property type="project" value="UniProtKB-KW"/>
</dbReference>
<evidence type="ECO:0000256" key="7">
    <source>
        <dbReference type="ARBA" id="ARBA00022801"/>
    </source>
</evidence>
<dbReference type="FunFam" id="3.10.10.10:FF:000007">
    <property type="entry name" value="Retrovirus-related Pol polyprotein from transposon 17.6-like Protein"/>
    <property type="match status" value="1"/>
</dbReference>
<dbReference type="PROSITE" id="PS50878">
    <property type="entry name" value="RT_POL"/>
    <property type="match status" value="1"/>
</dbReference>
<feature type="region of interest" description="Disordered" evidence="10">
    <location>
        <begin position="1730"/>
        <end position="1749"/>
    </location>
</feature>
<evidence type="ECO:0000256" key="9">
    <source>
        <dbReference type="SAM" id="Coils"/>
    </source>
</evidence>
<gene>
    <name evidence="14" type="ORF">CYMTET_5224</name>
</gene>
<dbReference type="InterPro" id="IPR001584">
    <property type="entry name" value="Integrase_cat-core"/>
</dbReference>
<proteinExistence type="predicted"/>
<evidence type="ECO:0000259" key="11">
    <source>
        <dbReference type="PROSITE" id="PS50013"/>
    </source>
</evidence>
<dbReference type="Pfam" id="PF17921">
    <property type="entry name" value="Integrase_H2C2"/>
    <property type="match status" value="1"/>
</dbReference>
<feature type="region of interest" description="Disordered" evidence="10">
    <location>
        <begin position="1"/>
        <end position="66"/>
    </location>
</feature>
<dbReference type="GO" id="GO:0009007">
    <property type="term" value="F:site-specific DNA-methyltransferase (adenine-specific) activity"/>
    <property type="evidence" value="ECO:0007669"/>
    <property type="project" value="InterPro"/>
</dbReference>
<feature type="compositionally biased region" description="Polar residues" evidence="10">
    <location>
        <begin position="968"/>
        <end position="981"/>
    </location>
</feature>
<dbReference type="InterPro" id="IPR050951">
    <property type="entry name" value="Retrovirus_Pol_polyprotein"/>
</dbReference>
<feature type="region of interest" description="Disordered" evidence="10">
    <location>
        <begin position="311"/>
        <end position="334"/>
    </location>
</feature>
<dbReference type="Gene3D" id="3.10.10.10">
    <property type="entry name" value="HIV Type 1 Reverse Transcriptase, subunit A, domain 1"/>
    <property type="match status" value="1"/>
</dbReference>
<evidence type="ECO:0000259" key="12">
    <source>
        <dbReference type="PROSITE" id="PS50878"/>
    </source>
</evidence>
<dbReference type="Gene3D" id="1.10.340.70">
    <property type="match status" value="1"/>
</dbReference>
<feature type="coiled-coil region" evidence="9">
    <location>
        <begin position="1526"/>
        <end position="1553"/>
    </location>
</feature>
<evidence type="ECO:0000313" key="15">
    <source>
        <dbReference type="Proteomes" id="UP001190700"/>
    </source>
</evidence>
<dbReference type="EMBL" id="LGRX02000937">
    <property type="protein sequence ID" value="KAK3287262.1"/>
    <property type="molecule type" value="Genomic_DNA"/>
</dbReference>
<dbReference type="CDD" id="cd01647">
    <property type="entry name" value="RT_LTR"/>
    <property type="match status" value="1"/>
</dbReference>
<dbReference type="InterPro" id="IPR016197">
    <property type="entry name" value="Chromo-like_dom_sf"/>
</dbReference>
<evidence type="ECO:0000256" key="5">
    <source>
        <dbReference type="ARBA" id="ARBA00022722"/>
    </source>
</evidence>
<evidence type="ECO:0000256" key="3">
    <source>
        <dbReference type="ARBA" id="ARBA00022679"/>
    </source>
</evidence>
<dbReference type="SUPFAM" id="SSF53098">
    <property type="entry name" value="Ribonuclease H-like"/>
    <property type="match status" value="1"/>
</dbReference>
<dbReference type="InterPro" id="IPR043502">
    <property type="entry name" value="DNA/RNA_pol_sf"/>
</dbReference>
<keyword evidence="8" id="KW-0695">RNA-directed DNA polymerase</keyword>